<dbReference type="PANTHER" id="PTHR30055">
    <property type="entry name" value="HTH-TYPE TRANSCRIPTIONAL REGULATOR RUTR"/>
    <property type="match status" value="1"/>
</dbReference>
<evidence type="ECO:0000256" key="3">
    <source>
        <dbReference type="ARBA" id="ARBA00023163"/>
    </source>
</evidence>
<dbReference type="InterPro" id="IPR001647">
    <property type="entry name" value="HTH_TetR"/>
</dbReference>
<dbReference type="RefSeq" id="WP_051420801.1">
    <property type="nucleotide sequence ID" value="NZ_JAVDRC010000001.1"/>
</dbReference>
<evidence type="ECO:0000259" key="5">
    <source>
        <dbReference type="PROSITE" id="PS50977"/>
    </source>
</evidence>
<gene>
    <name evidence="6" type="ORF">V3C41_19910</name>
</gene>
<dbReference type="PANTHER" id="PTHR30055:SF240">
    <property type="entry name" value="HTH-TYPE TRANSCRIPTIONAL REGULATOR ACRR"/>
    <property type="match status" value="1"/>
</dbReference>
<keyword evidence="7" id="KW-1185">Reference proteome</keyword>
<evidence type="ECO:0000256" key="1">
    <source>
        <dbReference type="ARBA" id="ARBA00023015"/>
    </source>
</evidence>
<feature type="domain" description="HTH tetR-type" evidence="5">
    <location>
        <begin position="8"/>
        <end position="68"/>
    </location>
</feature>
<keyword evidence="1" id="KW-0805">Transcription regulation</keyword>
<dbReference type="InterPro" id="IPR050109">
    <property type="entry name" value="HTH-type_TetR-like_transc_reg"/>
</dbReference>
<dbReference type="InterPro" id="IPR009057">
    <property type="entry name" value="Homeodomain-like_sf"/>
</dbReference>
<reference evidence="6 7" key="1">
    <citation type="journal article" date="2024" name="Appl. Microbiol. Biotechnol.">
        <title>Biosynthetic gene clusters with biotechnological applications in novel Antarctic isolates from Actinomycetota.</title>
        <authorList>
            <person name="Bruna P."/>
            <person name="Nunez-Montero K."/>
            <person name="Contreras M.J."/>
            <person name="Leal K."/>
            <person name="Garcia M."/>
            <person name="Abanto M."/>
            <person name="Barrientos L."/>
        </authorList>
    </citation>
    <scope>NUCLEOTIDE SEQUENCE [LARGE SCALE GENOMIC DNA]</scope>
    <source>
        <strain evidence="6 7">Se16.17</strain>
    </source>
</reference>
<dbReference type="PROSITE" id="PS50977">
    <property type="entry name" value="HTH_TETR_2"/>
    <property type="match status" value="1"/>
</dbReference>
<dbReference type="Proteomes" id="UP001448614">
    <property type="component" value="Unassembled WGS sequence"/>
</dbReference>
<dbReference type="SUPFAM" id="SSF46689">
    <property type="entry name" value="Homeodomain-like"/>
    <property type="match status" value="1"/>
</dbReference>
<evidence type="ECO:0000313" key="6">
    <source>
        <dbReference type="EMBL" id="MEO3943344.1"/>
    </source>
</evidence>
<evidence type="ECO:0000256" key="4">
    <source>
        <dbReference type="PROSITE-ProRule" id="PRU00335"/>
    </source>
</evidence>
<keyword evidence="2 4" id="KW-0238">DNA-binding</keyword>
<proteinExistence type="predicted"/>
<dbReference type="Pfam" id="PF00440">
    <property type="entry name" value="TetR_N"/>
    <property type="match status" value="1"/>
</dbReference>
<sequence length="205" mass="22868">MARPRNQRERRDQLVAAAARVLLDRGSSAARLSDIANEAGVTPAAVLYYYRDVDELFSEVFHQGVTEYCDRREARIQAESGPENQLRACIHSGVPWPGESETASRILVELIPVYLRNEAAARQQMAFVERQTNLYQGILDRGAQADAFTLSAPAAFLARSFVALEDGLVMDVLLGDLTPDDEYEFLISYAMNMVKTRPGKDLQLN</sequence>
<dbReference type="SUPFAM" id="SSF48498">
    <property type="entry name" value="Tetracyclin repressor-like, C-terminal domain"/>
    <property type="match status" value="1"/>
</dbReference>
<evidence type="ECO:0000256" key="2">
    <source>
        <dbReference type="ARBA" id="ARBA00023125"/>
    </source>
</evidence>
<feature type="DNA-binding region" description="H-T-H motif" evidence="4">
    <location>
        <begin position="31"/>
        <end position="50"/>
    </location>
</feature>
<evidence type="ECO:0000313" key="7">
    <source>
        <dbReference type="Proteomes" id="UP001448614"/>
    </source>
</evidence>
<dbReference type="EMBL" id="JBBMFV010000004">
    <property type="protein sequence ID" value="MEO3943344.1"/>
    <property type="molecule type" value="Genomic_DNA"/>
</dbReference>
<dbReference type="InterPro" id="IPR036271">
    <property type="entry name" value="Tet_transcr_reg_TetR-rel_C_sf"/>
</dbReference>
<accession>A0ABV0GXV5</accession>
<keyword evidence="3" id="KW-0804">Transcription</keyword>
<dbReference type="Gene3D" id="1.10.357.10">
    <property type="entry name" value="Tetracycline Repressor, domain 2"/>
    <property type="match status" value="1"/>
</dbReference>
<name>A0ABV0GXV5_PAENI</name>
<protein>
    <submittedName>
        <fullName evidence="6">TetR/AcrR family transcriptional regulator</fullName>
    </submittedName>
</protein>
<comment type="caution">
    <text evidence="6">The sequence shown here is derived from an EMBL/GenBank/DDBJ whole genome shotgun (WGS) entry which is preliminary data.</text>
</comment>
<organism evidence="6 7">
    <name type="scientific">Paenarthrobacter nicotinovorans</name>
    <name type="common">Arthrobacter nicotinovorans</name>
    <dbReference type="NCBI Taxonomy" id="29320"/>
    <lineage>
        <taxon>Bacteria</taxon>
        <taxon>Bacillati</taxon>
        <taxon>Actinomycetota</taxon>
        <taxon>Actinomycetes</taxon>
        <taxon>Micrococcales</taxon>
        <taxon>Micrococcaceae</taxon>
        <taxon>Paenarthrobacter</taxon>
    </lineage>
</organism>